<dbReference type="Proteomes" id="UP000429552">
    <property type="component" value="Unassembled WGS sequence"/>
</dbReference>
<feature type="region of interest" description="Disordered" evidence="2">
    <location>
        <begin position="105"/>
        <end position="133"/>
    </location>
</feature>
<keyword evidence="1" id="KW-0378">Hydrolase</keyword>
<evidence type="ECO:0000259" key="3">
    <source>
        <dbReference type="Pfam" id="PF00857"/>
    </source>
</evidence>
<accession>A0A640TC67</accession>
<dbReference type="InterPro" id="IPR050272">
    <property type="entry name" value="Isochorismatase-like_hydrls"/>
</dbReference>
<comment type="caution">
    <text evidence="4">The sequence shown here is derived from an EMBL/GenBank/DDBJ whole genome shotgun (WGS) entry which is preliminary data.</text>
</comment>
<dbReference type="Gene3D" id="3.40.50.850">
    <property type="entry name" value="Isochorismatase-like"/>
    <property type="match status" value="1"/>
</dbReference>
<dbReference type="PANTHER" id="PTHR43540:SF1">
    <property type="entry name" value="ISOCHORISMATASE HYDROLASE"/>
    <property type="match status" value="1"/>
</dbReference>
<gene>
    <name evidence="4" type="ORF">Sliba_17960</name>
</gene>
<dbReference type="PANTHER" id="PTHR43540">
    <property type="entry name" value="PEROXYUREIDOACRYLATE/UREIDOACRYLATE AMIDOHYDROLASE-RELATED"/>
    <property type="match status" value="1"/>
</dbReference>
<protein>
    <recommendedName>
        <fullName evidence="3">Isochorismatase-like domain-containing protein</fullName>
    </recommendedName>
</protein>
<sequence>METGPRESVIRKTQDDGFEDAPLGALLDDAGVKALGLCGVPSEMCVSATARTALACDFPVVLPHDAHAIHDIPAAPGISERVPAALSSRAAEWALSDEIEIVARPGRRGHLHRPPPRPVNRLPSRPVSHLRPGRCAVSPPASWSVNLLPTRPAHCSRPER</sequence>
<feature type="compositionally biased region" description="Basic residues" evidence="2">
    <location>
        <begin position="105"/>
        <end position="115"/>
    </location>
</feature>
<name>A0A640TC67_STRNI</name>
<evidence type="ECO:0000313" key="5">
    <source>
        <dbReference type="Proteomes" id="UP000429552"/>
    </source>
</evidence>
<dbReference type="InterPro" id="IPR000868">
    <property type="entry name" value="Isochorismatase-like_dom"/>
</dbReference>
<feature type="domain" description="Isochorismatase-like" evidence="3">
    <location>
        <begin position="5"/>
        <end position="68"/>
    </location>
</feature>
<dbReference type="InterPro" id="IPR036380">
    <property type="entry name" value="Isochorismatase-like_sf"/>
</dbReference>
<dbReference type="AlphaFoldDB" id="A0A640TC67"/>
<organism evidence="4 5">
    <name type="scientific">Streptomyces nigrescens</name>
    <dbReference type="NCBI Taxonomy" id="1920"/>
    <lineage>
        <taxon>Bacteria</taxon>
        <taxon>Bacillati</taxon>
        <taxon>Actinomycetota</taxon>
        <taxon>Actinomycetes</taxon>
        <taxon>Kitasatosporales</taxon>
        <taxon>Streptomycetaceae</taxon>
        <taxon>Streptomyces</taxon>
    </lineage>
</organism>
<dbReference type="GO" id="GO:0016787">
    <property type="term" value="F:hydrolase activity"/>
    <property type="evidence" value="ECO:0007669"/>
    <property type="project" value="UniProtKB-KW"/>
</dbReference>
<dbReference type="SUPFAM" id="SSF52499">
    <property type="entry name" value="Isochorismatase-like hydrolases"/>
    <property type="match status" value="1"/>
</dbReference>
<reference evidence="4 5" key="1">
    <citation type="submission" date="2019-12" db="EMBL/GenBank/DDBJ databases">
        <title>Whole genome shotgun sequence of Streptomyces libani subsp. libani NBRC 13452.</title>
        <authorList>
            <person name="Ichikawa N."/>
            <person name="Kimura A."/>
            <person name="Kitahashi Y."/>
            <person name="Komaki H."/>
            <person name="Tamura T."/>
        </authorList>
    </citation>
    <scope>NUCLEOTIDE SEQUENCE [LARGE SCALE GENOMIC DNA]</scope>
    <source>
        <strain evidence="4 5">NBRC 13452</strain>
    </source>
</reference>
<evidence type="ECO:0000256" key="1">
    <source>
        <dbReference type="ARBA" id="ARBA00022801"/>
    </source>
</evidence>
<evidence type="ECO:0000313" key="4">
    <source>
        <dbReference type="EMBL" id="GFE21343.1"/>
    </source>
</evidence>
<dbReference type="Pfam" id="PF00857">
    <property type="entry name" value="Isochorismatase"/>
    <property type="match status" value="1"/>
</dbReference>
<evidence type="ECO:0000256" key="2">
    <source>
        <dbReference type="SAM" id="MobiDB-lite"/>
    </source>
</evidence>
<proteinExistence type="predicted"/>
<dbReference type="EMBL" id="BLIP01000001">
    <property type="protein sequence ID" value="GFE21343.1"/>
    <property type="molecule type" value="Genomic_DNA"/>
</dbReference>